<dbReference type="FunFam" id="3.30.50.10:FF:000030">
    <property type="entry name" value="Nuclear Hormone Receptor family"/>
    <property type="match status" value="1"/>
</dbReference>
<reference evidence="17" key="1">
    <citation type="submission" date="2016-04" db="UniProtKB">
        <authorList>
            <consortium name="WormBaseParasite"/>
        </authorList>
    </citation>
    <scope>IDENTIFICATION</scope>
</reference>
<evidence type="ECO:0000256" key="4">
    <source>
        <dbReference type="ARBA" id="ARBA00022771"/>
    </source>
</evidence>
<evidence type="ECO:0000256" key="5">
    <source>
        <dbReference type="ARBA" id="ARBA00022833"/>
    </source>
</evidence>
<protein>
    <submittedName>
        <fullName evidence="17">Nuclear receptor domain-containing protein</fullName>
    </submittedName>
</protein>
<evidence type="ECO:0000313" key="16">
    <source>
        <dbReference type="Proteomes" id="UP000046393"/>
    </source>
</evidence>
<keyword evidence="3 12" id="KW-0479">Metal-binding</keyword>
<keyword evidence="8 12" id="KW-0804">Transcription</keyword>
<dbReference type="Pfam" id="PF00104">
    <property type="entry name" value="Hormone_recep"/>
    <property type="match status" value="1"/>
</dbReference>
<evidence type="ECO:0000256" key="10">
    <source>
        <dbReference type="ARBA" id="ARBA00023242"/>
    </source>
</evidence>
<organism evidence="16 17">
    <name type="scientific">Syphacia muris</name>
    <dbReference type="NCBI Taxonomy" id="451379"/>
    <lineage>
        <taxon>Eukaryota</taxon>
        <taxon>Metazoa</taxon>
        <taxon>Ecdysozoa</taxon>
        <taxon>Nematoda</taxon>
        <taxon>Chromadorea</taxon>
        <taxon>Rhabditida</taxon>
        <taxon>Spirurina</taxon>
        <taxon>Oxyuridomorpha</taxon>
        <taxon>Oxyuroidea</taxon>
        <taxon>Oxyuridae</taxon>
        <taxon>Syphacia</taxon>
    </lineage>
</organism>
<sequence length="612" mass="69440">MASSSEQSPSTTPITEESSDYSSSRKLFRKKSLLESSEICRVCGDGHARMHYGVLTCFGCKGFFRRTLKRSTEYTCKHNGNCIVDRHERNSCRYCRFKRCLEVGMDPKAVRPDRDATGRHYQVRVRRTKTGIDYENFDEITVGDDWCRKLPVDMRTILMQLMNIELIVNKGDTQKNAKEIYPLTFESLRQILDDPSLLDGSRTEMRYEPYRQVAKDELLAIAHRRLIAIIDWVDNLSDLMDLQSTEDKLILVKSGFAPLTIFAFCASTAKYTKDKDIMCLCNFGCVPRNVHRSFDEPYDTPLTGTHCSHLSNRLIDRSLDELVEPFRIMHLNDEEIVLLKAIIVLNPYLKHLSKEASEQIAELRDRIQETLYHVVRETHPKEAASSRFGNLLLFTPTIMILGNVMYENLQFVQSFGKRNIDPLLCELLDNIEPVDDAGINFNDDPSDLPIRPSTSSSSVSSLLSQDSFSSYTTNEDNVHDSEAEIEHSLLMPQQSFTQLSNGSGEGPSLINACSLPNLDQVESDPDYNVTLTADMFTGMRQAISAAQNMDTDISNTPPNSPKFVYSQINTSRPHFFLGKHNSKTHLDSSAKACFFLTTSLINSIPRRIPTKI</sequence>
<feature type="domain" description="NR LBD" evidence="15">
    <location>
        <begin position="153"/>
        <end position="431"/>
    </location>
</feature>
<name>A0A158R3Z8_9BILA</name>
<dbReference type="InterPro" id="IPR013088">
    <property type="entry name" value="Znf_NHR/GATA"/>
</dbReference>
<dbReference type="GO" id="GO:0008270">
    <property type="term" value="F:zinc ion binding"/>
    <property type="evidence" value="ECO:0007669"/>
    <property type="project" value="UniProtKB-KW"/>
</dbReference>
<dbReference type="InterPro" id="IPR049636">
    <property type="entry name" value="HNF4-like_DBD"/>
</dbReference>
<evidence type="ECO:0000256" key="9">
    <source>
        <dbReference type="ARBA" id="ARBA00023170"/>
    </source>
</evidence>
<dbReference type="AlphaFoldDB" id="A0A158R3Z8"/>
<dbReference type="InterPro" id="IPR001723">
    <property type="entry name" value="Nuclear_hrmn_rcpt"/>
</dbReference>
<dbReference type="PROSITE" id="PS00031">
    <property type="entry name" value="NUCLEAR_REC_DBD_1"/>
    <property type="match status" value="1"/>
</dbReference>
<keyword evidence="10 12" id="KW-0539">Nucleus</keyword>
<dbReference type="WBParaSite" id="SMUV_0000098601-mRNA-1">
    <property type="protein sequence ID" value="SMUV_0000098601-mRNA-1"/>
    <property type="gene ID" value="SMUV_0000098601"/>
</dbReference>
<dbReference type="Gene3D" id="1.10.565.10">
    <property type="entry name" value="Retinoid X Receptor"/>
    <property type="match status" value="1"/>
</dbReference>
<dbReference type="InterPro" id="IPR001628">
    <property type="entry name" value="Znf_hrmn_rcpt"/>
</dbReference>
<evidence type="ECO:0000256" key="1">
    <source>
        <dbReference type="ARBA" id="ARBA00004123"/>
    </source>
</evidence>
<dbReference type="SMART" id="SM00430">
    <property type="entry name" value="HOLI"/>
    <property type="match status" value="1"/>
</dbReference>
<keyword evidence="5 12" id="KW-0862">Zinc</keyword>
<dbReference type="CDD" id="cd06157">
    <property type="entry name" value="NR_LBD"/>
    <property type="match status" value="1"/>
</dbReference>
<dbReference type="CDD" id="cd06960">
    <property type="entry name" value="NR_DBD_HNF4A"/>
    <property type="match status" value="1"/>
</dbReference>
<feature type="region of interest" description="Disordered" evidence="13">
    <location>
        <begin position="1"/>
        <end position="23"/>
    </location>
</feature>
<keyword evidence="6 12" id="KW-0805">Transcription regulation</keyword>
<dbReference type="PROSITE" id="PS51843">
    <property type="entry name" value="NR_LBD"/>
    <property type="match status" value="1"/>
</dbReference>
<accession>A0A158R3Z8</accession>
<dbReference type="InterPro" id="IPR000536">
    <property type="entry name" value="Nucl_hrmn_rcpt_lig-bd"/>
</dbReference>
<evidence type="ECO:0000256" key="2">
    <source>
        <dbReference type="ARBA" id="ARBA00005993"/>
    </source>
</evidence>
<dbReference type="Proteomes" id="UP000046393">
    <property type="component" value="Unplaced"/>
</dbReference>
<dbReference type="PROSITE" id="PS51030">
    <property type="entry name" value="NUCLEAR_REC_DBD_2"/>
    <property type="match status" value="1"/>
</dbReference>
<dbReference type="InterPro" id="IPR052496">
    <property type="entry name" value="Orphan_Nuclear_Rcpt"/>
</dbReference>
<dbReference type="SUPFAM" id="SSF57716">
    <property type="entry name" value="Glucocorticoid receptor-like (DNA-binding domain)"/>
    <property type="match status" value="1"/>
</dbReference>
<dbReference type="GO" id="GO:0003700">
    <property type="term" value="F:DNA-binding transcription factor activity"/>
    <property type="evidence" value="ECO:0007669"/>
    <property type="project" value="InterPro"/>
</dbReference>
<dbReference type="SMART" id="SM00399">
    <property type="entry name" value="ZnF_C4"/>
    <property type="match status" value="1"/>
</dbReference>
<feature type="compositionally biased region" description="Low complexity" evidence="13">
    <location>
        <begin position="1"/>
        <end position="16"/>
    </location>
</feature>
<dbReference type="Gene3D" id="3.30.50.10">
    <property type="entry name" value="Erythroid Transcription Factor GATA-1, subunit A"/>
    <property type="match status" value="1"/>
</dbReference>
<evidence type="ECO:0000256" key="6">
    <source>
        <dbReference type="ARBA" id="ARBA00023015"/>
    </source>
</evidence>
<proteinExistence type="inferred from homology"/>
<evidence type="ECO:0000313" key="17">
    <source>
        <dbReference type="WBParaSite" id="SMUV_0000098601-mRNA-1"/>
    </source>
</evidence>
<evidence type="ECO:0000256" key="12">
    <source>
        <dbReference type="RuleBase" id="RU004334"/>
    </source>
</evidence>
<dbReference type="PRINTS" id="PR00047">
    <property type="entry name" value="STROIDFINGER"/>
</dbReference>
<keyword evidence="4 12" id="KW-0863">Zinc-finger</keyword>
<dbReference type="PRINTS" id="PR00398">
    <property type="entry name" value="STRDHORMONER"/>
</dbReference>
<evidence type="ECO:0000259" key="15">
    <source>
        <dbReference type="PROSITE" id="PS51843"/>
    </source>
</evidence>
<comment type="subcellular location">
    <subcellularLocation>
        <location evidence="1 12">Nucleus</location>
    </subcellularLocation>
</comment>
<feature type="domain" description="Nuclear receptor" evidence="14">
    <location>
        <begin position="37"/>
        <end position="112"/>
    </location>
</feature>
<dbReference type="GO" id="GO:0005634">
    <property type="term" value="C:nucleus"/>
    <property type="evidence" value="ECO:0007669"/>
    <property type="project" value="UniProtKB-SubCell"/>
</dbReference>
<keyword evidence="7 12" id="KW-0238">DNA-binding</keyword>
<feature type="region of interest" description="Disordered" evidence="13">
    <location>
        <begin position="438"/>
        <end position="461"/>
    </location>
</feature>
<evidence type="ECO:0000256" key="13">
    <source>
        <dbReference type="SAM" id="MobiDB-lite"/>
    </source>
</evidence>
<dbReference type="GO" id="GO:0000978">
    <property type="term" value="F:RNA polymerase II cis-regulatory region sequence-specific DNA binding"/>
    <property type="evidence" value="ECO:0007669"/>
    <property type="project" value="InterPro"/>
</dbReference>
<comment type="similarity">
    <text evidence="2 12">Belongs to the nuclear hormone receptor family.</text>
</comment>
<dbReference type="PANTHER" id="PTHR47519">
    <property type="entry name" value="NUCLEAR HORMONE RECEPTOR FAMILY MEMBER NHR-31-RELATED"/>
    <property type="match status" value="1"/>
</dbReference>
<evidence type="ECO:0000256" key="3">
    <source>
        <dbReference type="ARBA" id="ARBA00022723"/>
    </source>
</evidence>
<dbReference type="PANTHER" id="PTHR47519:SF4">
    <property type="entry name" value="NUCLEAR HORMONE RECEPTOR FAMILY"/>
    <property type="match status" value="1"/>
</dbReference>
<keyword evidence="9 12" id="KW-0675">Receptor</keyword>
<evidence type="ECO:0000256" key="11">
    <source>
        <dbReference type="ARBA" id="ARBA00037512"/>
    </source>
</evidence>
<evidence type="ECO:0000259" key="14">
    <source>
        <dbReference type="PROSITE" id="PS51030"/>
    </source>
</evidence>
<evidence type="ECO:0000256" key="7">
    <source>
        <dbReference type="ARBA" id="ARBA00023125"/>
    </source>
</evidence>
<dbReference type="SUPFAM" id="SSF48508">
    <property type="entry name" value="Nuclear receptor ligand-binding domain"/>
    <property type="match status" value="1"/>
</dbReference>
<dbReference type="Pfam" id="PF00105">
    <property type="entry name" value="zf-C4"/>
    <property type="match status" value="1"/>
</dbReference>
<evidence type="ECO:0000256" key="8">
    <source>
        <dbReference type="ARBA" id="ARBA00023163"/>
    </source>
</evidence>
<comment type="function">
    <text evidence="11">Orphan nuclear receptor.</text>
</comment>
<dbReference type="InterPro" id="IPR035500">
    <property type="entry name" value="NHR-like_dom_sf"/>
</dbReference>
<keyword evidence="16" id="KW-1185">Reference proteome</keyword>
<dbReference type="STRING" id="451379.A0A158R3Z8"/>